<feature type="transmembrane region" description="Helical" evidence="7">
    <location>
        <begin position="132"/>
        <end position="153"/>
    </location>
</feature>
<comment type="subcellular location">
    <subcellularLocation>
        <location evidence="1 7">Cell membrane</location>
        <topology evidence="1 7">Multi-pass membrane protein</topology>
    </subcellularLocation>
</comment>
<keyword evidence="9" id="KW-0762">Sugar transport</keyword>
<organism evidence="9 10">
    <name type="scientific">Saccharothrix espanaensis (strain ATCC 51144 / DSM 44229 / JCM 9112 / NBRC 15066 / NRRL 15764)</name>
    <dbReference type="NCBI Taxonomy" id="1179773"/>
    <lineage>
        <taxon>Bacteria</taxon>
        <taxon>Bacillati</taxon>
        <taxon>Actinomycetota</taxon>
        <taxon>Actinomycetes</taxon>
        <taxon>Pseudonocardiales</taxon>
        <taxon>Pseudonocardiaceae</taxon>
        <taxon>Saccharothrix</taxon>
    </lineage>
</organism>
<dbReference type="BioCyc" id="SESP1179773:BN6_RS24505-MONOMER"/>
<dbReference type="AlphaFoldDB" id="K0K6W3"/>
<dbReference type="KEGG" id="sesp:BN6_50660"/>
<dbReference type="CDD" id="cd06261">
    <property type="entry name" value="TM_PBP2"/>
    <property type="match status" value="1"/>
</dbReference>
<feature type="transmembrane region" description="Helical" evidence="7">
    <location>
        <begin position="98"/>
        <end position="120"/>
    </location>
</feature>
<dbReference type="RefSeq" id="WP_015102445.1">
    <property type="nucleotide sequence ID" value="NC_019673.1"/>
</dbReference>
<dbReference type="STRING" id="1179773.BN6_50660"/>
<evidence type="ECO:0000256" key="5">
    <source>
        <dbReference type="ARBA" id="ARBA00022989"/>
    </source>
</evidence>
<evidence type="ECO:0000256" key="2">
    <source>
        <dbReference type="ARBA" id="ARBA00022448"/>
    </source>
</evidence>
<dbReference type="PANTHER" id="PTHR43744">
    <property type="entry name" value="ABC TRANSPORTER PERMEASE PROTEIN MG189-RELATED-RELATED"/>
    <property type="match status" value="1"/>
</dbReference>
<evidence type="ECO:0000256" key="4">
    <source>
        <dbReference type="ARBA" id="ARBA00022692"/>
    </source>
</evidence>
<keyword evidence="6 7" id="KW-0472">Membrane</keyword>
<dbReference type="eggNOG" id="COG0395">
    <property type="taxonomic scope" value="Bacteria"/>
</dbReference>
<dbReference type="InterPro" id="IPR035906">
    <property type="entry name" value="MetI-like_sf"/>
</dbReference>
<keyword evidence="3" id="KW-1003">Cell membrane</keyword>
<dbReference type="Proteomes" id="UP000006281">
    <property type="component" value="Chromosome"/>
</dbReference>
<proteinExistence type="inferred from homology"/>
<feature type="transmembrane region" description="Helical" evidence="7">
    <location>
        <begin position="67"/>
        <end position="91"/>
    </location>
</feature>
<feature type="transmembrane region" description="Helical" evidence="7">
    <location>
        <begin position="174"/>
        <end position="193"/>
    </location>
</feature>
<evidence type="ECO:0000256" key="1">
    <source>
        <dbReference type="ARBA" id="ARBA00004651"/>
    </source>
</evidence>
<feature type="transmembrane region" description="Helical" evidence="7">
    <location>
        <begin position="238"/>
        <end position="257"/>
    </location>
</feature>
<accession>K0K6W3</accession>
<comment type="similarity">
    <text evidence="7">Belongs to the binding-protein-dependent transport system permease family.</text>
</comment>
<evidence type="ECO:0000256" key="6">
    <source>
        <dbReference type="ARBA" id="ARBA00023136"/>
    </source>
</evidence>
<dbReference type="PANTHER" id="PTHR43744:SF12">
    <property type="entry name" value="ABC TRANSPORTER PERMEASE PROTEIN MG189-RELATED"/>
    <property type="match status" value="1"/>
</dbReference>
<name>K0K6W3_SACES</name>
<keyword evidence="10" id="KW-1185">Reference proteome</keyword>
<keyword evidence="4 7" id="KW-0812">Transmembrane</keyword>
<dbReference type="Gene3D" id="1.10.3720.10">
    <property type="entry name" value="MetI-like"/>
    <property type="match status" value="1"/>
</dbReference>
<dbReference type="EMBL" id="HE804045">
    <property type="protein sequence ID" value="CCH32333.1"/>
    <property type="molecule type" value="Genomic_DNA"/>
</dbReference>
<evidence type="ECO:0000259" key="8">
    <source>
        <dbReference type="PROSITE" id="PS50928"/>
    </source>
</evidence>
<dbReference type="Pfam" id="PF00528">
    <property type="entry name" value="BPD_transp_1"/>
    <property type="match status" value="1"/>
</dbReference>
<dbReference type="HOGENOM" id="CLU_016047_1_1_11"/>
<dbReference type="InterPro" id="IPR000515">
    <property type="entry name" value="MetI-like"/>
</dbReference>
<dbReference type="SUPFAM" id="SSF161098">
    <property type="entry name" value="MetI-like"/>
    <property type="match status" value="1"/>
</dbReference>
<dbReference type="PATRIC" id="fig|1179773.3.peg.5089"/>
<evidence type="ECO:0000313" key="10">
    <source>
        <dbReference type="Proteomes" id="UP000006281"/>
    </source>
</evidence>
<evidence type="ECO:0000256" key="3">
    <source>
        <dbReference type="ARBA" id="ARBA00022475"/>
    </source>
</evidence>
<reference evidence="9 10" key="1">
    <citation type="journal article" date="2012" name="BMC Genomics">
        <title>Complete genome sequence of Saccharothrix espanaensis DSM 44229T and comparison to the other completely sequenced Pseudonocardiaceae.</title>
        <authorList>
            <person name="Strobel T."/>
            <person name="Al-Dilaimi A."/>
            <person name="Blom J."/>
            <person name="Gessner A."/>
            <person name="Kalinowski J."/>
            <person name="Luzhetska M."/>
            <person name="Puhler A."/>
            <person name="Szczepanowski R."/>
            <person name="Bechthold A."/>
            <person name="Ruckert C."/>
        </authorList>
    </citation>
    <scope>NUCLEOTIDE SEQUENCE [LARGE SCALE GENOMIC DNA]</scope>
    <source>
        <strain evidence="10">ATCC 51144 / DSM 44229 / JCM 9112 / NBRC 15066 / NRRL 15764</strain>
    </source>
</reference>
<keyword evidence="5 7" id="KW-1133">Transmembrane helix</keyword>
<keyword evidence="2 7" id="KW-0813">Transport</keyword>
<feature type="domain" description="ABC transmembrane type-1" evidence="8">
    <location>
        <begin position="63"/>
        <end position="257"/>
    </location>
</feature>
<evidence type="ECO:0000313" key="9">
    <source>
        <dbReference type="EMBL" id="CCH32333.1"/>
    </source>
</evidence>
<gene>
    <name evidence="9" type="ordered locus">BN6_50660</name>
</gene>
<sequence>MRRLPVLAALLVVTAAFGYPFWWLVSASLKDRAHVFDNALLPVVFSPGNYVEVWHAVPLLTWIGNSVAVGLAAALAVTLSSAAVAFGFAMFRFPGRSALFGVVLATMMLPAAVTLVPVYLEWHALGLATTQIPLWAQNLFGSAFSVFLLRQFFLGLPREVFDAARVDGAGPWLLFTRMALPLTWPGLVVVFVFELKAAWTDLIKPLVYLRDPALYTLPRGLKAVLDRFGEGGEAQWELVMAASTVATVPLVLLFLVAQRHFVRGAVVG</sequence>
<protein>
    <submittedName>
        <fullName evidence="9">ABC-type sugar transporter, permease subunit</fullName>
    </submittedName>
</protein>
<dbReference type="OrthoDB" id="5175345at2"/>
<dbReference type="GO" id="GO:0055085">
    <property type="term" value="P:transmembrane transport"/>
    <property type="evidence" value="ECO:0007669"/>
    <property type="project" value="InterPro"/>
</dbReference>
<dbReference type="GO" id="GO:0005886">
    <property type="term" value="C:plasma membrane"/>
    <property type="evidence" value="ECO:0007669"/>
    <property type="project" value="UniProtKB-SubCell"/>
</dbReference>
<dbReference type="PROSITE" id="PS50928">
    <property type="entry name" value="ABC_TM1"/>
    <property type="match status" value="1"/>
</dbReference>
<evidence type="ECO:0000256" key="7">
    <source>
        <dbReference type="RuleBase" id="RU363032"/>
    </source>
</evidence>